<sequence>MEEQDLQNLCELTSYKRGTLPFRYLGVPILPKKLTIMDCEVLVDKMTVKIKSWGTRNLSYAWRVLLVNTVLMHIHTYWASIFVLPKKVIKSIIGVCICFLWDGKVYSNKPQLVAWDLDLTDCQVKIQENPRDHDITGGDVTLARRCIEDIQRWLNIGTRNLEIQGLGRRMTRKIKGKACRAVVIAALSATVYHIWRARNIAFWEHKVVQPGQLIKQIKQDCKLGEREAIRRSHTSSEKEWIE</sequence>
<evidence type="ECO:0000313" key="1">
    <source>
        <dbReference type="EMBL" id="OIT30778.1"/>
    </source>
</evidence>
<name>A0A314KN89_NICAT</name>
<dbReference type="AlphaFoldDB" id="A0A314KN89"/>
<protein>
    <submittedName>
        <fullName evidence="1">Uncharacterized protein</fullName>
    </submittedName>
</protein>
<gene>
    <name evidence="1" type="ORF">A4A49_58251</name>
</gene>
<dbReference type="PANTHER" id="PTHR33116">
    <property type="entry name" value="REVERSE TRANSCRIPTASE ZINC-BINDING DOMAIN-CONTAINING PROTEIN-RELATED-RELATED"/>
    <property type="match status" value="1"/>
</dbReference>
<accession>A0A314KN89</accession>
<comment type="caution">
    <text evidence="1">The sequence shown here is derived from an EMBL/GenBank/DDBJ whole genome shotgun (WGS) entry which is preliminary data.</text>
</comment>
<feature type="non-terminal residue" evidence="1">
    <location>
        <position position="242"/>
    </location>
</feature>
<dbReference type="EMBL" id="MJEQ01001427">
    <property type="protein sequence ID" value="OIT30778.1"/>
    <property type="molecule type" value="Genomic_DNA"/>
</dbReference>
<reference evidence="1" key="1">
    <citation type="submission" date="2016-11" db="EMBL/GenBank/DDBJ databases">
        <title>The genome of Nicotiana attenuata.</title>
        <authorList>
            <person name="Xu S."/>
            <person name="Brockmoeller T."/>
            <person name="Gaquerel E."/>
            <person name="Navarro A."/>
            <person name="Kuhl H."/>
            <person name="Gase K."/>
            <person name="Ling Z."/>
            <person name="Zhou W."/>
            <person name="Kreitzer C."/>
            <person name="Stanke M."/>
            <person name="Tang H."/>
            <person name="Lyons E."/>
            <person name="Pandey P."/>
            <person name="Pandey S.P."/>
            <person name="Timmermann B."/>
            <person name="Baldwin I.T."/>
        </authorList>
    </citation>
    <scope>NUCLEOTIDE SEQUENCE [LARGE SCALE GENOMIC DNA]</scope>
    <source>
        <strain evidence="1">UT</strain>
    </source>
</reference>
<evidence type="ECO:0000313" key="2">
    <source>
        <dbReference type="Proteomes" id="UP000187609"/>
    </source>
</evidence>
<dbReference type="Proteomes" id="UP000187609">
    <property type="component" value="Unassembled WGS sequence"/>
</dbReference>
<dbReference type="Gramene" id="OIT30778">
    <property type="protein sequence ID" value="OIT30778"/>
    <property type="gene ID" value="A4A49_58251"/>
</dbReference>
<dbReference type="PANTHER" id="PTHR33116:SF80">
    <property type="entry name" value="REVERSE TRANSCRIPTASE ZINC-BINDING DOMAIN-CONTAINING PROTEIN"/>
    <property type="match status" value="1"/>
</dbReference>
<dbReference type="STRING" id="49451.A0A314KN89"/>
<keyword evidence="2" id="KW-1185">Reference proteome</keyword>
<proteinExistence type="predicted"/>
<organism evidence="1 2">
    <name type="scientific">Nicotiana attenuata</name>
    <name type="common">Coyote tobacco</name>
    <dbReference type="NCBI Taxonomy" id="49451"/>
    <lineage>
        <taxon>Eukaryota</taxon>
        <taxon>Viridiplantae</taxon>
        <taxon>Streptophyta</taxon>
        <taxon>Embryophyta</taxon>
        <taxon>Tracheophyta</taxon>
        <taxon>Spermatophyta</taxon>
        <taxon>Magnoliopsida</taxon>
        <taxon>eudicotyledons</taxon>
        <taxon>Gunneridae</taxon>
        <taxon>Pentapetalae</taxon>
        <taxon>asterids</taxon>
        <taxon>lamiids</taxon>
        <taxon>Solanales</taxon>
        <taxon>Solanaceae</taxon>
        <taxon>Nicotianoideae</taxon>
        <taxon>Nicotianeae</taxon>
        <taxon>Nicotiana</taxon>
    </lineage>
</organism>